<sequence>MFNFFFFFLTIYLLFATRVVNVKAQSEGIIKTKTVEISYDENSRHLYIDSINKEICNKQKYYINEQCKIDDLMENNAENAIIPCLNGDKCSDILIYIYENNGIHIVNEKDYSKFPFYDNLSNELMKCNKIVYLNKNIKCACCIENRSNGLEESTEDPIIDLAKIKIDNLYNFKECKCVLNYPLKKNEIINPNKCDNFNCEGGFCTLQLNGQPYCSCFENYYFDKKLNSCIKHEQQIQKCDDDSTSKILLHDPTNDPQIFDQANDTNNHESTDQPEDTLTNNGTNVLMPNNLNKIIPNPNIQDCLEDSLTDETLQCKKGNEDNENNTKENICLRLECFIDSNKPECACLNKNGNKISNNIFDVSNISVCTLNNINCDYGICNNILNKNELGCICDKNYKYNYSLKTCISSSKMHILNFVIVFLLFLLSFI</sequence>
<name>A0A1C6YHX2_PLACE</name>
<feature type="region of interest" description="Disordered" evidence="1">
    <location>
        <begin position="254"/>
        <end position="281"/>
    </location>
</feature>
<gene>
    <name evidence="4" type="ORF">PCHDS_000307800</name>
</gene>
<keyword evidence="2" id="KW-1133">Transmembrane helix</keyword>
<protein>
    <recommendedName>
        <fullName evidence="6">EGF-like domain-containing protein</fullName>
    </recommendedName>
</protein>
<feature type="compositionally biased region" description="Polar residues" evidence="1">
    <location>
        <begin position="254"/>
        <end position="265"/>
    </location>
</feature>
<evidence type="ECO:0008006" key="6">
    <source>
        <dbReference type="Google" id="ProtNLM"/>
    </source>
</evidence>
<keyword evidence="2" id="KW-0812">Transmembrane</keyword>
<evidence type="ECO:0000313" key="5">
    <source>
        <dbReference type="Proteomes" id="UP000507536"/>
    </source>
</evidence>
<evidence type="ECO:0000256" key="2">
    <source>
        <dbReference type="SAM" id="Phobius"/>
    </source>
</evidence>
<dbReference type="AlphaFoldDB" id="A0A1C6YHX2"/>
<reference evidence="4 5" key="1">
    <citation type="submission" date="2016-08" db="EMBL/GenBank/DDBJ databases">
        <authorList>
            <consortium name="Pathogen Informatics"/>
        </authorList>
    </citation>
    <scope>NUCLEOTIDE SEQUENCE [LARGE SCALE GENOMIC DNA]</scope>
    <source>
        <strain evidence="4 5">DS</strain>
    </source>
</reference>
<feature type="transmembrane region" description="Helical" evidence="2">
    <location>
        <begin position="412"/>
        <end position="428"/>
    </location>
</feature>
<evidence type="ECO:0000313" key="4">
    <source>
        <dbReference type="EMBL" id="SCM22922.1"/>
    </source>
</evidence>
<dbReference type="Proteomes" id="UP000507536">
    <property type="component" value="Chromosome 12"/>
</dbReference>
<keyword evidence="3" id="KW-0732">Signal</keyword>
<keyword evidence="2" id="KW-0472">Membrane</keyword>
<feature type="chain" id="PRO_5008751429" description="EGF-like domain-containing protein" evidence="3">
    <location>
        <begin position="25"/>
        <end position="429"/>
    </location>
</feature>
<dbReference type="EMBL" id="LT608192">
    <property type="protein sequence ID" value="SCM22922.1"/>
    <property type="molecule type" value="Genomic_DNA"/>
</dbReference>
<evidence type="ECO:0000256" key="1">
    <source>
        <dbReference type="SAM" id="MobiDB-lite"/>
    </source>
</evidence>
<proteinExistence type="predicted"/>
<organism evidence="4 5">
    <name type="scientific">Plasmodium chabaudi adami</name>
    <dbReference type="NCBI Taxonomy" id="5826"/>
    <lineage>
        <taxon>Eukaryota</taxon>
        <taxon>Sar</taxon>
        <taxon>Alveolata</taxon>
        <taxon>Apicomplexa</taxon>
        <taxon>Aconoidasida</taxon>
        <taxon>Haemosporida</taxon>
        <taxon>Plasmodiidae</taxon>
        <taxon>Plasmodium</taxon>
        <taxon>Plasmodium (Vinckeia)</taxon>
    </lineage>
</organism>
<evidence type="ECO:0000256" key="3">
    <source>
        <dbReference type="SAM" id="SignalP"/>
    </source>
</evidence>
<feature type="signal peptide" evidence="3">
    <location>
        <begin position="1"/>
        <end position="24"/>
    </location>
</feature>
<accession>A0A1C6YHX2</accession>